<evidence type="ECO:0000313" key="2">
    <source>
        <dbReference type="Proteomes" id="UP000410492"/>
    </source>
</evidence>
<proteinExistence type="predicted"/>
<organism evidence="1 2">
    <name type="scientific">Callosobruchus maculatus</name>
    <name type="common">Southern cowpea weevil</name>
    <name type="synonym">Pulse bruchid</name>
    <dbReference type="NCBI Taxonomy" id="64391"/>
    <lineage>
        <taxon>Eukaryota</taxon>
        <taxon>Metazoa</taxon>
        <taxon>Ecdysozoa</taxon>
        <taxon>Arthropoda</taxon>
        <taxon>Hexapoda</taxon>
        <taxon>Insecta</taxon>
        <taxon>Pterygota</taxon>
        <taxon>Neoptera</taxon>
        <taxon>Endopterygota</taxon>
        <taxon>Coleoptera</taxon>
        <taxon>Polyphaga</taxon>
        <taxon>Cucujiformia</taxon>
        <taxon>Chrysomeloidea</taxon>
        <taxon>Chrysomelidae</taxon>
        <taxon>Bruchinae</taxon>
        <taxon>Bruchini</taxon>
        <taxon>Callosobruchus</taxon>
    </lineage>
</organism>
<dbReference type="Proteomes" id="UP000410492">
    <property type="component" value="Unassembled WGS sequence"/>
</dbReference>
<evidence type="ECO:0000313" key="1">
    <source>
        <dbReference type="EMBL" id="VEN52405.1"/>
    </source>
</evidence>
<dbReference type="EMBL" id="CAACVG010009205">
    <property type="protein sequence ID" value="VEN52405.1"/>
    <property type="molecule type" value="Genomic_DNA"/>
</dbReference>
<keyword evidence="2" id="KW-1185">Reference proteome</keyword>
<accession>A0A653CWV7</accession>
<reference evidence="1 2" key="1">
    <citation type="submission" date="2019-01" db="EMBL/GenBank/DDBJ databases">
        <authorList>
            <person name="Sayadi A."/>
        </authorList>
    </citation>
    <scope>NUCLEOTIDE SEQUENCE [LARGE SCALE GENOMIC DNA]</scope>
</reference>
<protein>
    <submittedName>
        <fullName evidence="1">Uncharacterized protein</fullName>
    </submittedName>
</protein>
<sequence length="52" mass="6001">MVMNCGDLILWFDLGSTVYKVQSDRCQSEARLTSSSSSWTCKQEFWVDGMSW</sequence>
<name>A0A653CWV7_CALMS</name>
<dbReference type="AlphaFoldDB" id="A0A653CWV7"/>
<gene>
    <name evidence="1" type="ORF">CALMAC_LOCUS12563</name>
</gene>